<evidence type="ECO:0000313" key="10">
    <source>
        <dbReference type="Proteomes" id="UP000756132"/>
    </source>
</evidence>
<evidence type="ECO:0000256" key="4">
    <source>
        <dbReference type="ARBA" id="ARBA00022801"/>
    </source>
</evidence>
<feature type="domain" description="GH16" evidence="8">
    <location>
        <begin position="16"/>
        <end position="276"/>
    </location>
</feature>
<evidence type="ECO:0000256" key="6">
    <source>
        <dbReference type="SAM" id="MobiDB-lite"/>
    </source>
</evidence>
<dbReference type="OMA" id="NGPNWPE"/>
<dbReference type="Pfam" id="PF26113">
    <property type="entry name" value="GH16_XgeA"/>
    <property type="match status" value="1"/>
</dbReference>
<dbReference type="Gene3D" id="2.60.120.200">
    <property type="match status" value="1"/>
</dbReference>
<evidence type="ECO:0000256" key="2">
    <source>
        <dbReference type="ARBA" id="ARBA00006865"/>
    </source>
</evidence>
<dbReference type="GeneID" id="71988501"/>
<dbReference type="InterPro" id="IPR013320">
    <property type="entry name" value="ConA-like_dom_sf"/>
</dbReference>
<dbReference type="OrthoDB" id="192832at2759"/>
<dbReference type="GO" id="GO:0009251">
    <property type="term" value="P:glucan catabolic process"/>
    <property type="evidence" value="ECO:0007669"/>
    <property type="project" value="TreeGrafter"/>
</dbReference>
<dbReference type="Proteomes" id="UP000756132">
    <property type="component" value="Chromosome 3"/>
</dbReference>
<dbReference type="EC" id="3.2.1.6" evidence="3"/>
<feature type="compositionally biased region" description="Basic residues" evidence="6">
    <location>
        <begin position="445"/>
        <end position="461"/>
    </location>
</feature>
<evidence type="ECO:0000256" key="7">
    <source>
        <dbReference type="SAM" id="SignalP"/>
    </source>
</evidence>
<keyword evidence="4" id="KW-0378">Hydrolase</keyword>
<keyword evidence="5" id="KW-0326">Glycosidase</keyword>
<evidence type="ECO:0000313" key="9">
    <source>
        <dbReference type="EMBL" id="UJO14675.1"/>
    </source>
</evidence>
<dbReference type="InterPro" id="IPR050546">
    <property type="entry name" value="Glycosyl_Hydrlase_16"/>
</dbReference>
<feature type="signal peptide" evidence="7">
    <location>
        <begin position="1"/>
        <end position="19"/>
    </location>
</feature>
<dbReference type="PROSITE" id="PS51762">
    <property type="entry name" value="GH16_2"/>
    <property type="match status" value="1"/>
</dbReference>
<dbReference type="SUPFAM" id="SSF49899">
    <property type="entry name" value="Concanavalin A-like lectins/glucanases"/>
    <property type="match status" value="1"/>
</dbReference>
<organism evidence="9 10">
    <name type="scientific">Passalora fulva</name>
    <name type="common">Tomato leaf mold</name>
    <name type="synonym">Cladosporium fulvum</name>
    <dbReference type="NCBI Taxonomy" id="5499"/>
    <lineage>
        <taxon>Eukaryota</taxon>
        <taxon>Fungi</taxon>
        <taxon>Dikarya</taxon>
        <taxon>Ascomycota</taxon>
        <taxon>Pezizomycotina</taxon>
        <taxon>Dothideomycetes</taxon>
        <taxon>Dothideomycetidae</taxon>
        <taxon>Mycosphaerellales</taxon>
        <taxon>Mycosphaerellaceae</taxon>
        <taxon>Fulvia</taxon>
    </lineage>
</organism>
<dbReference type="FunFam" id="2.60.120.200:FF:000114">
    <property type="entry name" value="Probable endo-1,3(4)-beta-glucanase NFIA_089530"/>
    <property type="match status" value="1"/>
</dbReference>
<evidence type="ECO:0000256" key="3">
    <source>
        <dbReference type="ARBA" id="ARBA00012599"/>
    </source>
</evidence>
<dbReference type="GO" id="GO:0052861">
    <property type="term" value="F:endo-1,3(4)-beta-glucanase activity"/>
    <property type="evidence" value="ECO:0007669"/>
    <property type="project" value="UniProtKB-EC"/>
</dbReference>
<feature type="compositionally biased region" description="Gly residues" evidence="6">
    <location>
        <begin position="407"/>
        <end position="417"/>
    </location>
</feature>
<dbReference type="EMBL" id="CP090165">
    <property type="protein sequence ID" value="UJO14675.1"/>
    <property type="molecule type" value="Genomic_DNA"/>
</dbReference>
<dbReference type="InterPro" id="IPR000757">
    <property type="entry name" value="Beta-glucanase-like"/>
</dbReference>
<evidence type="ECO:0000256" key="1">
    <source>
        <dbReference type="ARBA" id="ARBA00000124"/>
    </source>
</evidence>
<feature type="region of interest" description="Disordered" evidence="6">
    <location>
        <begin position="365"/>
        <end position="461"/>
    </location>
</feature>
<evidence type="ECO:0000256" key="5">
    <source>
        <dbReference type="ARBA" id="ARBA00023295"/>
    </source>
</evidence>
<protein>
    <recommendedName>
        <fullName evidence="3">endo-1,3(4)-beta-glucanase</fullName>
        <ecNumber evidence="3">3.2.1.6</ecNumber>
    </recommendedName>
</protein>
<feature type="chain" id="PRO_5040218232" description="endo-1,3(4)-beta-glucanase" evidence="7">
    <location>
        <begin position="20"/>
        <end position="461"/>
    </location>
</feature>
<proteinExistence type="inferred from homology"/>
<gene>
    <name evidence="9" type="ORF">CLAFUR5_08623</name>
</gene>
<keyword evidence="7" id="KW-0732">Signal</keyword>
<reference evidence="9" key="2">
    <citation type="journal article" date="2022" name="Microb. Genom.">
        <title>A chromosome-scale genome assembly of the tomato pathogen Cladosporium fulvum reveals a compartmentalized genome architecture and the presence of a dispensable chromosome.</title>
        <authorList>
            <person name="Zaccaron A.Z."/>
            <person name="Chen L.H."/>
            <person name="Samaras A."/>
            <person name="Stergiopoulos I."/>
        </authorList>
    </citation>
    <scope>NUCLEOTIDE SEQUENCE</scope>
    <source>
        <strain evidence="9">Race5_Kim</strain>
    </source>
</reference>
<comment type="catalytic activity">
    <reaction evidence="1">
        <text>Endohydrolysis of (1-&gt;3)- or (1-&gt;4)-linkages in beta-D-glucans when the glucose residue whose reducing group is involved in the linkage to be hydrolyzed is itself substituted at C-3.</text>
        <dbReference type="EC" id="3.2.1.6"/>
    </reaction>
</comment>
<name>A0A9Q8LBZ4_PASFU</name>
<dbReference type="CDD" id="cd02181">
    <property type="entry name" value="GH16_fungal_Lam16A_glucanase"/>
    <property type="match status" value="1"/>
</dbReference>
<dbReference type="KEGG" id="ffu:CLAFUR5_08623"/>
<reference evidence="9" key="1">
    <citation type="submission" date="2021-12" db="EMBL/GenBank/DDBJ databases">
        <authorList>
            <person name="Zaccaron A."/>
            <person name="Stergiopoulos I."/>
        </authorList>
    </citation>
    <scope>NUCLEOTIDE SEQUENCE</scope>
    <source>
        <strain evidence="9">Race5_Kim</strain>
    </source>
</reference>
<dbReference type="PANTHER" id="PTHR10963">
    <property type="entry name" value="GLYCOSYL HYDROLASE-RELATED"/>
    <property type="match status" value="1"/>
</dbReference>
<dbReference type="RefSeq" id="XP_047759041.1">
    <property type="nucleotide sequence ID" value="XM_047907771.1"/>
</dbReference>
<dbReference type="PANTHER" id="PTHR10963:SF24">
    <property type="entry name" value="GLYCOSIDASE C21B10.07-RELATED"/>
    <property type="match status" value="1"/>
</dbReference>
<keyword evidence="10" id="KW-1185">Reference proteome</keyword>
<sequence length="461" mass="48926">MHFSTLSVSLGLFSATGWAAYVLEDDYFSGNFFDKFDFFVDEDPTHGFVDYQSQKAAADAGLINTTSSGAYMGVDHTNECPNGRPSVRISSNKSYNTGLVVIDLAHMPGSICGAWPAFWMLGPEWPNGGEIDIIEGVNDQVGNKATLHTGPGCSIDKSGDYSGTLKYTTCASGGDNNNGCQIAEDSDISYGTNFNNNGGGTYATEWTADYISVWFWPRGSCPEDVLGDSPSPSSWGTPFAKFQGDCNFGTSFKDQSLIFDTTFCGDWAGNAWANSTCASKADTCEVYVQDTPAAFTEAYWAINALKVYSANGESSPPISTYIETFTSIQYVTQPESSYVAQPTIQTAYPSTLAISTKYAGYVPVPESSSPVETSSPSETGTSYVPVVGSDGSVGYGSDTAASPPSDTGGGGGGGGGWFSNSNGVVDYNGGHGHGSRDLEAETRDRHARHLRAHKRHGKARL</sequence>
<feature type="compositionally biased region" description="Basic and acidic residues" evidence="6">
    <location>
        <begin position="434"/>
        <end position="444"/>
    </location>
</feature>
<feature type="compositionally biased region" description="Low complexity" evidence="6">
    <location>
        <begin position="365"/>
        <end position="398"/>
    </location>
</feature>
<comment type="similarity">
    <text evidence="2">Belongs to the glycosyl hydrolase 16 family.</text>
</comment>
<accession>A0A9Q8LBZ4</accession>
<dbReference type="AlphaFoldDB" id="A0A9Q8LBZ4"/>
<evidence type="ECO:0000259" key="8">
    <source>
        <dbReference type="PROSITE" id="PS51762"/>
    </source>
</evidence>